<accession>A0A4Y7PGS9</accession>
<dbReference type="AlphaFoldDB" id="A0A4Y7PGS9"/>
<reference evidence="1 2" key="1">
    <citation type="submission" date="2018-06" db="EMBL/GenBank/DDBJ databases">
        <title>A transcriptomic atlas of mushroom development highlights an independent origin of complex multicellularity.</title>
        <authorList>
            <consortium name="DOE Joint Genome Institute"/>
            <person name="Krizsan K."/>
            <person name="Almasi E."/>
            <person name="Merenyi Z."/>
            <person name="Sahu N."/>
            <person name="Viragh M."/>
            <person name="Koszo T."/>
            <person name="Mondo S."/>
            <person name="Kiss B."/>
            <person name="Balint B."/>
            <person name="Kues U."/>
            <person name="Barry K."/>
            <person name="Hegedus J.C."/>
            <person name="Henrissat B."/>
            <person name="Johnson J."/>
            <person name="Lipzen A."/>
            <person name="Ohm R."/>
            <person name="Nagy I."/>
            <person name="Pangilinan J."/>
            <person name="Yan J."/>
            <person name="Xiong Y."/>
            <person name="Grigoriev I.V."/>
            <person name="Hibbett D.S."/>
            <person name="Nagy L.G."/>
        </authorList>
    </citation>
    <scope>NUCLEOTIDE SEQUENCE [LARGE SCALE GENOMIC DNA]</scope>
    <source>
        <strain evidence="1 2">SZMC22713</strain>
    </source>
</reference>
<dbReference type="EMBL" id="ML170545">
    <property type="protein sequence ID" value="TDL13570.1"/>
    <property type="molecule type" value="Genomic_DNA"/>
</dbReference>
<evidence type="ECO:0000313" key="1">
    <source>
        <dbReference type="EMBL" id="TDL13570.1"/>
    </source>
</evidence>
<name>A0A4Y7PGS9_9AGAM</name>
<keyword evidence="2" id="KW-1185">Reference proteome</keyword>
<organism evidence="1 2">
    <name type="scientific">Rickenella mellea</name>
    <dbReference type="NCBI Taxonomy" id="50990"/>
    <lineage>
        <taxon>Eukaryota</taxon>
        <taxon>Fungi</taxon>
        <taxon>Dikarya</taxon>
        <taxon>Basidiomycota</taxon>
        <taxon>Agaricomycotina</taxon>
        <taxon>Agaricomycetes</taxon>
        <taxon>Hymenochaetales</taxon>
        <taxon>Rickenellaceae</taxon>
        <taxon>Rickenella</taxon>
    </lineage>
</organism>
<dbReference type="VEuPathDB" id="FungiDB:BD410DRAFT_687863"/>
<protein>
    <submittedName>
        <fullName evidence="1">Uncharacterized protein</fullName>
    </submittedName>
</protein>
<sequence>LAEFGTSWRNWWKGLQPEWRDGGKDWPLERYLARANDEGWSHVARGGKNGFHIVIVTLLWWIKAAEEPADIRAWWSALEDVEWCLCQVVE</sequence>
<proteinExistence type="predicted"/>
<dbReference type="Proteomes" id="UP000294933">
    <property type="component" value="Unassembled WGS sequence"/>
</dbReference>
<dbReference type="OrthoDB" id="2803783at2759"/>
<dbReference type="STRING" id="50990.A0A4Y7PGS9"/>
<feature type="non-terminal residue" evidence="1">
    <location>
        <position position="1"/>
    </location>
</feature>
<gene>
    <name evidence="1" type="ORF">BD410DRAFT_687863</name>
</gene>
<feature type="non-terminal residue" evidence="1">
    <location>
        <position position="90"/>
    </location>
</feature>
<evidence type="ECO:0000313" key="2">
    <source>
        <dbReference type="Proteomes" id="UP000294933"/>
    </source>
</evidence>